<dbReference type="Proteomes" id="UP000814128">
    <property type="component" value="Unassembled WGS sequence"/>
</dbReference>
<sequence>MSFSIPAHKIAGVDVSAIGYGSMSIAGTFYNPDAVSPDEDRFAVLDAAYAAGCRNWDTADAYRDSEDLFGKWFKRTGKRDDIFLATKCGIRHTTEGYKVDGTPSYIKEACAKSLERLGVQTIDLYYLHRADRRTPIEHSIGALAELVKEGKVKAIGISGVNESTLRRAAAVHPIAALQIEYSPFCLDIETNGLLKACRELNIAVVAYSPLGRGVLTGRFKGPEDVGENDARHTLPWFNKENFQKILKLVDVLKVVGEKHSAAPSQVTLAWVLEQDIIPIPGTRSVKYLEENIGGGAVKLTAAEVQEIRTAAEACILHSEKVSSLYSELAPCDTPLP</sequence>
<protein>
    <submittedName>
        <fullName evidence="1">Aldo/keto reductase</fullName>
    </submittedName>
</protein>
<evidence type="ECO:0000313" key="1">
    <source>
        <dbReference type="EMBL" id="KAI0029792.1"/>
    </source>
</evidence>
<proteinExistence type="predicted"/>
<name>A0ACB8QDT1_9AGAM</name>
<reference evidence="1" key="1">
    <citation type="submission" date="2021-02" db="EMBL/GenBank/DDBJ databases">
        <authorList>
            <consortium name="DOE Joint Genome Institute"/>
            <person name="Ahrendt S."/>
            <person name="Looney B.P."/>
            <person name="Miyauchi S."/>
            <person name="Morin E."/>
            <person name="Drula E."/>
            <person name="Courty P.E."/>
            <person name="Chicoki N."/>
            <person name="Fauchery L."/>
            <person name="Kohler A."/>
            <person name="Kuo A."/>
            <person name="Labutti K."/>
            <person name="Pangilinan J."/>
            <person name="Lipzen A."/>
            <person name="Riley R."/>
            <person name="Andreopoulos W."/>
            <person name="He G."/>
            <person name="Johnson J."/>
            <person name="Barry K.W."/>
            <person name="Grigoriev I.V."/>
            <person name="Nagy L."/>
            <person name="Hibbett D."/>
            <person name="Henrissat B."/>
            <person name="Matheny P.B."/>
            <person name="Labbe J."/>
            <person name="Martin F."/>
        </authorList>
    </citation>
    <scope>NUCLEOTIDE SEQUENCE</scope>
    <source>
        <strain evidence="1">EC-137</strain>
    </source>
</reference>
<evidence type="ECO:0000313" key="2">
    <source>
        <dbReference type="Proteomes" id="UP000814128"/>
    </source>
</evidence>
<reference evidence="1" key="2">
    <citation type="journal article" date="2022" name="New Phytol.">
        <title>Evolutionary transition to the ectomycorrhizal habit in the genomes of a hyperdiverse lineage of mushroom-forming fungi.</title>
        <authorList>
            <person name="Looney B."/>
            <person name="Miyauchi S."/>
            <person name="Morin E."/>
            <person name="Drula E."/>
            <person name="Courty P.E."/>
            <person name="Kohler A."/>
            <person name="Kuo A."/>
            <person name="LaButti K."/>
            <person name="Pangilinan J."/>
            <person name="Lipzen A."/>
            <person name="Riley R."/>
            <person name="Andreopoulos W."/>
            <person name="He G."/>
            <person name="Johnson J."/>
            <person name="Nolan M."/>
            <person name="Tritt A."/>
            <person name="Barry K.W."/>
            <person name="Grigoriev I.V."/>
            <person name="Nagy L.G."/>
            <person name="Hibbett D."/>
            <person name="Henrissat B."/>
            <person name="Matheny P.B."/>
            <person name="Labbe J."/>
            <person name="Martin F.M."/>
        </authorList>
    </citation>
    <scope>NUCLEOTIDE SEQUENCE</scope>
    <source>
        <strain evidence="1">EC-137</strain>
    </source>
</reference>
<organism evidence="1 2">
    <name type="scientific">Vararia minispora EC-137</name>
    <dbReference type="NCBI Taxonomy" id="1314806"/>
    <lineage>
        <taxon>Eukaryota</taxon>
        <taxon>Fungi</taxon>
        <taxon>Dikarya</taxon>
        <taxon>Basidiomycota</taxon>
        <taxon>Agaricomycotina</taxon>
        <taxon>Agaricomycetes</taxon>
        <taxon>Russulales</taxon>
        <taxon>Lachnocladiaceae</taxon>
        <taxon>Vararia</taxon>
    </lineage>
</organism>
<keyword evidence="2" id="KW-1185">Reference proteome</keyword>
<comment type="caution">
    <text evidence="1">The sequence shown here is derived from an EMBL/GenBank/DDBJ whole genome shotgun (WGS) entry which is preliminary data.</text>
</comment>
<gene>
    <name evidence="1" type="ORF">K488DRAFT_55596</name>
</gene>
<accession>A0ACB8QDT1</accession>
<dbReference type="EMBL" id="MU273656">
    <property type="protein sequence ID" value="KAI0029792.1"/>
    <property type="molecule type" value="Genomic_DNA"/>
</dbReference>